<feature type="transmembrane region" description="Helical" evidence="7">
    <location>
        <begin position="112"/>
        <end position="138"/>
    </location>
</feature>
<dbReference type="AlphaFoldDB" id="H5SIC4"/>
<dbReference type="PANTHER" id="PTHR30576:SF10">
    <property type="entry name" value="SLL5057 PROTEIN"/>
    <property type="match status" value="1"/>
</dbReference>
<dbReference type="NCBIfam" id="TIGR03025">
    <property type="entry name" value="EPS_sugtrans"/>
    <property type="match status" value="1"/>
</dbReference>
<evidence type="ECO:0000256" key="7">
    <source>
        <dbReference type="SAM" id="Phobius"/>
    </source>
</evidence>
<evidence type="ECO:0000256" key="5">
    <source>
        <dbReference type="ARBA" id="ARBA00022989"/>
    </source>
</evidence>
<dbReference type="GO" id="GO:0016780">
    <property type="term" value="F:phosphotransferase activity, for other substituted phosphate groups"/>
    <property type="evidence" value="ECO:0007669"/>
    <property type="project" value="TreeGrafter"/>
</dbReference>
<feature type="transmembrane region" description="Helical" evidence="7">
    <location>
        <begin position="84"/>
        <end position="106"/>
    </location>
</feature>
<evidence type="ECO:0000256" key="3">
    <source>
        <dbReference type="ARBA" id="ARBA00022679"/>
    </source>
</evidence>
<evidence type="ECO:0000256" key="4">
    <source>
        <dbReference type="ARBA" id="ARBA00022692"/>
    </source>
</evidence>
<evidence type="ECO:0000259" key="8">
    <source>
        <dbReference type="Pfam" id="PF02397"/>
    </source>
</evidence>
<gene>
    <name evidence="9" type="ORF">HGMM_F07B11C25</name>
    <name evidence="10" type="ORF">HGMM_F32G01C20</name>
</gene>
<comment type="subcellular location">
    <subcellularLocation>
        <location evidence="1">Membrane</location>
        <topology evidence="1">Multi-pass membrane protein</topology>
    </subcellularLocation>
</comment>
<sequence>MLRRFSLNFAIFAMALDAILTAGALWTAAAIRPALNRLPFIVFISAPVEIPPSLYLLFPSLWVLIFFAFSIYDGRRYLRAADEFAALSLAMLIASVSGAGLLYMSYRQISRALFLLFLGLDFLFLVSWRILAQLWFSFQRSAAGRERRVLVVGAGPLGQAIREKIAQAGLNAPFFVGFVDDCEENDPGGACLGRLDAIRDLIRRHQVTDVVIALPYSEYAQLGRVIEMINDLPVGVWIALGFFDLALYRTAIEDFVGIPMLDLRASAIDDYQRLLKRAFDLVFGSIALLFSLPLMGLIALAILLQDGPPVLFRQVRVGENGRLFEMLKFRTMVKNAEQMRDLVEYIDQDGNLIHKTRNDPRVTPLGRFLRRFSLDELPQLFNVLRGEMSLVGPRPELPYLVEKYQPWQRQRFAVPPGITGWWQVTGRSDKPMHLHTEDDLFYIRHYSIWLDIQILIRTVWVVLIGRGSY</sequence>
<name>H5SIC4_9CHLR</name>
<evidence type="ECO:0000313" key="9">
    <source>
        <dbReference type="EMBL" id="BAL53470.1"/>
    </source>
</evidence>
<dbReference type="Pfam" id="PF13727">
    <property type="entry name" value="CoA_binding_3"/>
    <property type="match status" value="1"/>
</dbReference>
<reference evidence="10" key="2">
    <citation type="journal article" date="2012" name="PLoS ONE">
        <title>A Deeply Branching Thermophilic Bacterium with an Ancient Acetyl-CoA Pathway Dominates a Subsurface Ecosystem.</title>
        <authorList>
            <person name="Takami H."/>
            <person name="Noguchi H."/>
            <person name="Takaki Y."/>
            <person name="Uchiyama I."/>
            <person name="Toyoda A."/>
            <person name="Nishi S."/>
            <person name="Chee G.-J."/>
            <person name="Arai W."/>
            <person name="Nunoura T."/>
            <person name="Itoh T."/>
            <person name="Hattori M."/>
            <person name="Takai K."/>
        </authorList>
    </citation>
    <scope>NUCLEOTIDE SEQUENCE</scope>
</reference>
<feature type="domain" description="Bacterial sugar transferase" evidence="8">
    <location>
        <begin position="276"/>
        <end position="463"/>
    </location>
</feature>
<dbReference type="InterPro" id="IPR003362">
    <property type="entry name" value="Bact_transf"/>
</dbReference>
<dbReference type="GO" id="GO:0016020">
    <property type="term" value="C:membrane"/>
    <property type="evidence" value="ECO:0007669"/>
    <property type="project" value="UniProtKB-SubCell"/>
</dbReference>
<evidence type="ECO:0000313" key="10">
    <source>
        <dbReference type="EMBL" id="BAL55910.1"/>
    </source>
</evidence>
<proteinExistence type="inferred from homology"/>
<organism evidence="10">
    <name type="scientific">uncultured Chloroflexota bacterium</name>
    <dbReference type="NCBI Taxonomy" id="166587"/>
    <lineage>
        <taxon>Bacteria</taxon>
        <taxon>Bacillati</taxon>
        <taxon>Chloroflexota</taxon>
        <taxon>environmental samples</taxon>
    </lineage>
</organism>
<keyword evidence="6 7" id="KW-0472">Membrane</keyword>
<dbReference type="Pfam" id="PF02397">
    <property type="entry name" value="Bac_transf"/>
    <property type="match status" value="1"/>
</dbReference>
<dbReference type="Gene3D" id="3.40.50.720">
    <property type="entry name" value="NAD(P)-binding Rossmann-like Domain"/>
    <property type="match status" value="1"/>
</dbReference>
<dbReference type="EMBL" id="AP011658">
    <property type="protein sequence ID" value="BAL53470.1"/>
    <property type="molecule type" value="Genomic_DNA"/>
</dbReference>
<evidence type="ECO:0000256" key="6">
    <source>
        <dbReference type="ARBA" id="ARBA00023136"/>
    </source>
</evidence>
<dbReference type="InterPro" id="IPR017475">
    <property type="entry name" value="EPS_sugar_tfrase"/>
</dbReference>
<feature type="transmembrane region" description="Helical" evidence="7">
    <location>
        <begin position="281"/>
        <end position="304"/>
    </location>
</feature>
<feature type="transmembrane region" description="Helical" evidence="7">
    <location>
        <begin position="54"/>
        <end position="72"/>
    </location>
</feature>
<keyword evidence="5 7" id="KW-1133">Transmembrane helix</keyword>
<comment type="similarity">
    <text evidence="2">Belongs to the bacterial sugar transferase family.</text>
</comment>
<dbReference type="EMBL" id="AP011732">
    <property type="protein sequence ID" value="BAL55910.1"/>
    <property type="molecule type" value="Genomic_DNA"/>
</dbReference>
<dbReference type="PANTHER" id="PTHR30576">
    <property type="entry name" value="COLANIC BIOSYNTHESIS UDP-GLUCOSE LIPID CARRIER TRANSFERASE"/>
    <property type="match status" value="1"/>
</dbReference>
<protein>
    <submittedName>
        <fullName evidence="10">Exopolysaccharide biosynthesis polyprenyl glycosylphosphotransferase</fullName>
    </submittedName>
</protein>
<reference evidence="10" key="1">
    <citation type="journal article" date="2005" name="Environ. Microbiol.">
        <title>Genetic and functional properties of uncultivated thermophilic crenarchaeotes from a subsurface gold mine as revealed by analysis of genome fragments.</title>
        <authorList>
            <person name="Nunoura T."/>
            <person name="Hirayama H."/>
            <person name="Takami H."/>
            <person name="Oida H."/>
            <person name="Nishi S."/>
            <person name="Shimamura S."/>
            <person name="Suzuki Y."/>
            <person name="Inagaki F."/>
            <person name="Takai K."/>
            <person name="Nealson K.H."/>
            <person name="Horikoshi K."/>
        </authorList>
    </citation>
    <scope>NUCLEOTIDE SEQUENCE</scope>
</reference>
<evidence type="ECO:0000256" key="2">
    <source>
        <dbReference type="ARBA" id="ARBA00006464"/>
    </source>
</evidence>
<accession>H5SIC4</accession>
<evidence type="ECO:0000256" key="1">
    <source>
        <dbReference type="ARBA" id="ARBA00004141"/>
    </source>
</evidence>
<keyword evidence="3 10" id="KW-0808">Transferase</keyword>
<keyword evidence="4 7" id="KW-0812">Transmembrane</keyword>